<protein>
    <submittedName>
        <fullName evidence="1">Uncharacterized protein</fullName>
    </submittedName>
</protein>
<sequence>MEEPEGTDGCYCAGCGGKIQDSFQMKVLQDTWHNACFQCSVCCDHLTNWYYEKDGKLYCRKHYWEKFGELCHGCSLLMTGPAMVAGEHKYHPECFVCLSCKVVIEDRDTYALVERSKLYCGKCYKQVILTPMLEKRSHDSGPRLPASHGDPHLHALCSQWQEGPLRLSVEGRQRLSECSSQRGQRDAY</sequence>
<dbReference type="Proteomes" id="UP000793456">
    <property type="component" value="Chromosome XXII"/>
</dbReference>
<reference evidence="1" key="1">
    <citation type="submission" date="2018-11" db="EMBL/GenBank/DDBJ databases">
        <title>The sequence and de novo assembly of Larimichthys crocea genome using PacBio and Hi-C technologies.</title>
        <authorList>
            <person name="Xu P."/>
            <person name="Chen B."/>
            <person name="Zhou Z."/>
            <person name="Ke Q."/>
            <person name="Wu Y."/>
            <person name="Bai H."/>
            <person name="Pu F."/>
        </authorList>
    </citation>
    <scope>NUCLEOTIDE SEQUENCE</scope>
    <source>
        <tissue evidence="1">Muscle</tissue>
    </source>
</reference>
<evidence type="ECO:0000313" key="1">
    <source>
        <dbReference type="EMBL" id="TMS03267.1"/>
    </source>
</evidence>
<dbReference type="EMBL" id="CM011695">
    <property type="protein sequence ID" value="TMS03267.1"/>
    <property type="molecule type" value="Genomic_DNA"/>
</dbReference>
<organism evidence="1 2">
    <name type="scientific">Larimichthys crocea</name>
    <name type="common">Large yellow croaker</name>
    <name type="synonym">Pseudosciaena crocea</name>
    <dbReference type="NCBI Taxonomy" id="215358"/>
    <lineage>
        <taxon>Eukaryota</taxon>
        <taxon>Metazoa</taxon>
        <taxon>Chordata</taxon>
        <taxon>Craniata</taxon>
        <taxon>Vertebrata</taxon>
        <taxon>Euteleostomi</taxon>
        <taxon>Actinopterygii</taxon>
        <taxon>Neopterygii</taxon>
        <taxon>Teleostei</taxon>
        <taxon>Neoteleostei</taxon>
        <taxon>Acanthomorphata</taxon>
        <taxon>Eupercaria</taxon>
        <taxon>Sciaenidae</taxon>
        <taxon>Larimichthys</taxon>
    </lineage>
</organism>
<comment type="caution">
    <text evidence="1">The sequence shown here is derived from an EMBL/GenBank/DDBJ whole genome shotgun (WGS) entry which is preliminary data.</text>
</comment>
<name>A0ACD3Q810_LARCR</name>
<proteinExistence type="predicted"/>
<gene>
    <name evidence="1" type="ORF">E3U43_000156</name>
</gene>
<evidence type="ECO:0000313" key="2">
    <source>
        <dbReference type="Proteomes" id="UP000793456"/>
    </source>
</evidence>
<accession>A0ACD3Q810</accession>
<keyword evidence="2" id="KW-1185">Reference proteome</keyword>